<organism evidence="1 2">
    <name type="scientific">Trichonephila clavipes</name>
    <name type="common">Golden silk orbweaver</name>
    <name type="synonym">Nephila clavipes</name>
    <dbReference type="NCBI Taxonomy" id="2585209"/>
    <lineage>
        <taxon>Eukaryota</taxon>
        <taxon>Metazoa</taxon>
        <taxon>Ecdysozoa</taxon>
        <taxon>Arthropoda</taxon>
        <taxon>Chelicerata</taxon>
        <taxon>Arachnida</taxon>
        <taxon>Araneae</taxon>
        <taxon>Araneomorphae</taxon>
        <taxon>Entelegynae</taxon>
        <taxon>Araneoidea</taxon>
        <taxon>Nephilidae</taxon>
        <taxon>Trichonephila</taxon>
    </lineage>
</organism>
<comment type="caution">
    <text evidence="1">The sequence shown here is derived from an EMBL/GenBank/DDBJ whole genome shotgun (WGS) entry which is preliminary data.</text>
</comment>
<keyword evidence="2" id="KW-1185">Reference proteome</keyword>
<gene>
    <name evidence="1" type="ORF">TNCV_4150111</name>
</gene>
<reference evidence="1" key="1">
    <citation type="submission" date="2020-08" db="EMBL/GenBank/DDBJ databases">
        <title>Multicomponent nature underlies the extraordinary mechanical properties of spider dragline silk.</title>
        <authorList>
            <person name="Kono N."/>
            <person name="Nakamura H."/>
            <person name="Mori M."/>
            <person name="Yoshida Y."/>
            <person name="Ohtoshi R."/>
            <person name="Malay A.D."/>
            <person name="Moran D.A.P."/>
            <person name="Tomita M."/>
            <person name="Numata K."/>
            <person name="Arakawa K."/>
        </authorList>
    </citation>
    <scope>NUCLEOTIDE SEQUENCE</scope>
</reference>
<accession>A0A8X6W5C9</accession>
<name>A0A8X6W5C9_TRICX</name>
<evidence type="ECO:0000313" key="2">
    <source>
        <dbReference type="Proteomes" id="UP000887159"/>
    </source>
</evidence>
<protein>
    <submittedName>
        <fullName evidence="1">Uncharacterized protein</fullName>
    </submittedName>
</protein>
<proteinExistence type="predicted"/>
<dbReference type="AlphaFoldDB" id="A0A8X6W5C9"/>
<dbReference type="Proteomes" id="UP000887159">
    <property type="component" value="Unassembled WGS sequence"/>
</dbReference>
<sequence>MKNLTSLTSSEFNELNRHAMLSEWTKTAPLKMSSMPNQLEHGEKTGQTLDEFIAWKKSLSMRTKNWRTLAGRKLAWKKARRPWPSLQKAKAYLGQSSH</sequence>
<dbReference type="EMBL" id="BMAU01021385">
    <property type="protein sequence ID" value="GFY28580.1"/>
    <property type="molecule type" value="Genomic_DNA"/>
</dbReference>
<evidence type="ECO:0000313" key="1">
    <source>
        <dbReference type="EMBL" id="GFY28580.1"/>
    </source>
</evidence>